<accession>W9I5C9</accession>
<dbReference type="PANTHER" id="PTHR48250:SF3">
    <property type="entry name" value="CUTINASE 1-RELATED"/>
    <property type="match status" value="1"/>
</dbReference>
<gene>
    <name evidence="14" type="ORF">FOYG_07483</name>
</gene>
<dbReference type="InterPro" id="IPR043579">
    <property type="entry name" value="CUTINASE_2"/>
</dbReference>
<comment type="subcellular location">
    <subcellularLocation>
        <location evidence="1 13">Secreted</location>
    </subcellularLocation>
</comment>
<sequence>MKFIAVLSFFAAASVALPTSNPSSELEVRAELEIRAELEERQSGSITRDDLSNGASSACPPVIFIYARGSTELGNLGTLGPRVASVLESNYGSNGVWIQGVGGAYRATLGDNALPRGTSSAAIREMIGLFNLANSKCPSAKIVAGGYSQGAALAAASIEDLSTAVRNKVVGTVLFGYTKNLQNLGRIPNYPRERTLVFCNIGDLVCTGSLIVAAPHLAYQSDASGPAPQFLIQRVAATSI</sequence>
<feature type="active site" description="Proton donor/acceptor" evidence="11">
    <location>
        <position position="216"/>
    </location>
</feature>
<dbReference type="Proteomes" id="UP000030753">
    <property type="component" value="Unassembled WGS sequence"/>
</dbReference>
<feature type="active site" evidence="11">
    <location>
        <position position="203"/>
    </location>
</feature>
<dbReference type="PROSITE" id="PS00931">
    <property type="entry name" value="CUTINASE_2"/>
    <property type="match status" value="1"/>
</dbReference>
<dbReference type="EC" id="3.1.1.74" evidence="3 13"/>
<keyword evidence="5 13" id="KW-0964">Secreted</keyword>
<dbReference type="PANTHER" id="PTHR48250">
    <property type="entry name" value="CUTINASE 2-RELATED"/>
    <property type="match status" value="1"/>
</dbReference>
<dbReference type="HOGENOM" id="CLU_040058_2_0_1"/>
<keyword evidence="6 13" id="KW-0732">Signal</keyword>
<evidence type="ECO:0000256" key="11">
    <source>
        <dbReference type="PIRSR" id="PIRSR611150-1"/>
    </source>
</evidence>
<dbReference type="AlphaFoldDB" id="W9I5C9"/>
<dbReference type="Pfam" id="PF01083">
    <property type="entry name" value="Cutinase"/>
    <property type="match status" value="1"/>
</dbReference>
<evidence type="ECO:0000256" key="13">
    <source>
        <dbReference type="RuleBase" id="RU361263"/>
    </source>
</evidence>
<evidence type="ECO:0000256" key="3">
    <source>
        <dbReference type="ARBA" id="ARBA00013095"/>
    </source>
</evidence>
<keyword evidence="8" id="KW-0843">Virulence</keyword>
<reference evidence="14 15" key="1">
    <citation type="submission" date="2011-06" db="EMBL/GenBank/DDBJ databases">
        <title>The Genome Sequence of Fusarium oxysporum FOSC 3-a.</title>
        <authorList>
            <consortium name="The Broad Institute Genome Sequencing Platform"/>
            <person name="Ma L.-J."/>
            <person name="Gale L.R."/>
            <person name="Schwartz D.C."/>
            <person name="Zhou S."/>
            <person name="Corby-Kistler H."/>
            <person name="Young S.K."/>
            <person name="Zeng Q."/>
            <person name="Gargeya S."/>
            <person name="Fitzgerald M."/>
            <person name="Haas B."/>
            <person name="Abouelleil A."/>
            <person name="Alvarado L."/>
            <person name="Arachchi H.M."/>
            <person name="Berlin A."/>
            <person name="Brown A."/>
            <person name="Chapman S.B."/>
            <person name="Chen Z."/>
            <person name="Dunbar C."/>
            <person name="Freedman E."/>
            <person name="Gearin G."/>
            <person name="Gellesch M."/>
            <person name="Goldberg J."/>
            <person name="Griggs A."/>
            <person name="Gujja S."/>
            <person name="Heiman D."/>
            <person name="Howarth C."/>
            <person name="Larson L."/>
            <person name="Lui A."/>
            <person name="MacDonald P.J.P."/>
            <person name="Mehta T."/>
            <person name="Montmayeur A."/>
            <person name="Murphy C."/>
            <person name="Neiman D."/>
            <person name="Pearson M."/>
            <person name="Priest M."/>
            <person name="Roberts A."/>
            <person name="Saif S."/>
            <person name="Shea T."/>
            <person name="Shenoy N."/>
            <person name="Sisk P."/>
            <person name="Stolte C."/>
            <person name="Sykes S."/>
            <person name="Wortman J."/>
            <person name="Nusbaum C."/>
            <person name="Birren B."/>
        </authorList>
    </citation>
    <scope>NUCLEOTIDE SEQUENCE [LARGE SCALE GENOMIC DNA]</scope>
    <source>
        <strain evidence="15">FOSC 3-a</strain>
    </source>
</reference>
<dbReference type="InterPro" id="IPR029058">
    <property type="entry name" value="AB_hydrolase_fold"/>
</dbReference>
<feature type="disulfide bond" evidence="12">
    <location>
        <begin position="59"/>
        <end position="137"/>
    </location>
</feature>
<evidence type="ECO:0000256" key="2">
    <source>
        <dbReference type="ARBA" id="ARBA00007534"/>
    </source>
</evidence>
<dbReference type="Gene3D" id="3.40.50.1820">
    <property type="entry name" value="alpha/beta hydrolase"/>
    <property type="match status" value="1"/>
</dbReference>
<keyword evidence="4 13" id="KW-0719">Serine esterase</keyword>
<dbReference type="GO" id="GO:0050525">
    <property type="term" value="F:cutinase activity"/>
    <property type="evidence" value="ECO:0007669"/>
    <property type="project" value="UniProtKB-UniRule"/>
</dbReference>
<organism evidence="14 15">
    <name type="scientific">Fusarium oxysporum NRRL 32931</name>
    <dbReference type="NCBI Taxonomy" id="660029"/>
    <lineage>
        <taxon>Eukaryota</taxon>
        <taxon>Fungi</taxon>
        <taxon>Dikarya</taxon>
        <taxon>Ascomycota</taxon>
        <taxon>Pezizomycotina</taxon>
        <taxon>Sordariomycetes</taxon>
        <taxon>Hypocreomycetidae</taxon>
        <taxon>Hypocreales</taxon>
        <taxon>Nectriaceae</taxon>
        <taxon>Fusarium</taxon>
        <taxon>Fusarium oxysporum species complex</taxon>
    </lineage>
</organism>
<dbReference type="InterPro" id="IPR000675">
    <property type="entry name" value="Cutinase/axe"/>
</dbReference>
<evidence type="ECO:0000256" key="12">
    <source>
        <dbReference type="PIRSR" id="PIRSR611150-2"/>
    </source>
</evidence>
<comment type="catalytic activity">
    <reaction evidence="10 13">
        <text>cutin + H2O = cutin monomers.</text>
        <dbReference type="EC" id="3.1.1.74"/>
    </reaction>
</comment>
<evidence type="ECO:0000256" key="1">
    <source>
        <dbReference type="ARBA" id="ARBA00004613"/>
    </source>
</evidence>
<evidence type="ECO:0000256" key="9">
    <source>
        <dbReference type="ARBA" id="ARBA00023157"/>
    </source>
</evidence>
<dbReference type="PRINTS" id="PR00129">
    <property type="entry name" value="CUTINASE"/>
</dbReference>
<dbReference type="SUPFAM" id="SSF53474">
    <property type="entry name" value="alpha/beta-Hydrolases"/>
    <property type="match status" value="1"/>
</dbReference>
<feature type="active site" description="Nucleophile" evidence="11">
    <location>
        <position position="148"/>
    </location>
</feature>
<dbReference type="SMR" id="W9I5C9"/>
<comment type="function">
    <text evidence="13">Catalyzes the hydrolysis of complex carboxylic polyesters found in the cell wall of plants. Degrades cutin, a macromolecule that forms the structure of the plant cuticle.</text>
</comment>
<evidence type="ECO:0000256" key="4">
    <source>
        <dbReference type="ARBA" id="ARBA00022487"/>
    </source>
</evidence>
<feature type="chain" id="PRO_5005151557" description="Cutinase" evidence="13">
    <location>
        <begin position="17"/>
        <end position="240"/>
    </location>
</feature>
<evidence type="ECO:0000313" key="15">
    <source>
        <dbReference type="Proteomes" id="UP000030753"/>
    </source>
</evidence>
<dbReference type="InterPro" id="IPR043580">
    <property type="entry name" value="CUTINASE_1"/>
</dbReference>
<keyword evidence="7 13" id="KW-0378">Hydrolase</keyword>
<dbReference type="GO" id="GO:0016052">
    <property type="term" value="P:carbohydrate catabolic process"/>
    <property type="evidence" value="ECO:0007669"/>
    <property type="project" value="TreeGrafter"/>
</dbReference>
<comment type="similarity">
    <text evidence="2 13">Belongs to the cutinase family.</text>
</comment>
<keyword evidence="9 12" id="KW-1015">Disulfide bond</keyword>
<name>W9I5C9_FUSOX</name>
<feature type="signal peptide" evidence="13">
    <location>
        <begin position="1"/>
        <end position="16"/>
    </location>
</feature>
<evidence type="ECO:0000256" key="6">
    <source>
        <dbReference type="ARBA" id="ARBA00022729"/>
    </source>
</evidence>
<dbReference type="SMART" id="SM01110">
    <property type="entry name" value="Cutinase"/>
    <property type="match status" value="1"/>
</dbReference>
<proteinExistence type="inferred from homology"/>
<evidence type="ECO:0000313" key="14">
    <source>
        <dbReference type="EMBL" id="EWY89832.1"/>
    </source>
</evidence>
<dbReference type="EMBL" id="JH717843">
    <property type="protein sequence ID" value="EWY89832.1"/>
    <property type="molecule type" value="Genomic_DNA"/>
</dbReference>
<dbReference type="OrthoDB" id="3225429at2759"/>
<dbReference type="GO" id="GO:0005576">
    <property type="term" value="C:extracellular region"/>
    <property type="evidence" value="ECO:0007669"/>
    <property type="project" value="UniProtKB-SubCell"/>
</dbReference>
<evidence type="ECO:0000256" key="10">
    <source>
        <dbReference type="ARBA" id="ARBA00034045"/>
    </source>
</evidence>
<evidence type="ECO:0000256" key="5">
    <source>
        <dbReference type="ARBA" id="ARBA00022525"/>
    </source>
</evidence>
<evidence type="ECO:0000256" key="7">
    <source>
        <dbReference type="ARBA" id="ARBA00022801"/>
    </source>
</evidence>
<dbReference type="PROSITE" id="PS00155">
    <property type="entry name" value="CUTINASE_1"/>
    <property type="match status" value="1"/>
</dbReference>
<dbReference type="InterPro" id="IPR011150">
    <property type="entry name" value="Cutinase_monf"/>
</dbReference>
<protein>
    <recommendedName>
        <fullName evidence="3 13">Cutinase</fullName>
        <ecNumber evidence="3 13">3.1.1.74</ecNumber>
    </recommendedName>
</protein>
<evidence type="ECO:0000256" key="8">
    <source>
        <dbReference type="ARBA" id="ARBA00023026"/>
    </source>
</evidence>
<feature type="disulfide bond" evidence="12">
    <location>
        <begin position="199"/>
        <end position="206"/>
    </location>
</feature>
<dbReference type="FunFam" id="3.40.50.1820:FF:000235">
    <property type="entry name" value="Cutinase 1"/>
    <property type="match status" value="1"/>
</dbReference>